<evidence type="ECO:0000313" key="2">
    <source>
        <dbReference type="Proteomes" id="UP001185015"/>
    </source>
</evidence>
<reference evidence="1 2" key="1">
    <citation type="submission" date="2023-07" db="EMBL/GenBank/DDBJ databases">
        <title>Genomic Encyclopedia of Type Strains, Phase IV (KMG-IV): sequencing the most valuable type-strain genomes for metagenomic binning, comparative biology and taxonomic classification.</title>
        <authorList>
            <person name="Goeker M."/>
        </authorList>
    </citation>
    <scope>NUCLEOTIDE SEQUENCE [LARGE SCALE GENOMIC DNA]</scope>
    <source>
        <strain evidence="1 2">DSM 17273</strain>
    </source>
</reference>
<evidence type="ECO:0000313" key="1">
    <source>
        <dbReference type="EMBL" id="MDR6223183.1"/>
    </source>
</evidence>
<proteinExistence type="predicted"/>
<dbReference type="RefSeq" id="WP_270095841.1">
    <property type="nucleotide sequence ID" value="NZ_JAQFFK010000003.1"/>
</dbReference>
<protein>
    <submittedName>
        <fullName evidence="1">Uncharacterized protein</fullName>
    </submittedName>
</protein>
<comment type="caution">
    <text evidence="1">The sequence shown here is derived from an EMBL/GenBank/DDBJ whole genome shotgun (WGS) entry which is preliminary data.</text>
</comment>
<name>A0AA90U0S4_9EURY</name>
<dbReference type="AlphaFoldDB" id="A0AA90U0S4"/>
<sequence length="51" mass="5870">MTGFTFSKNVFMRSDSERIYSMEEFKELRTMCGISITFNSRSLVETGAFSV</sequence>
<organism evidence="1 2">
    <name type="scientific">Methanococcoides alaskense</name>
    <dbReference type="NCBI Taxonomy" id="325778"/>
    <lineage>
        <taxon>Archaea</taxon>
        <taxon>Methanobacteriati</taxon>
        <taxon>Methanobacteriota</taxon>
        <taxon>Stenosarchaea group</taxon>
        <taxon>Methanomicrobia</taxon>
        <taxon>Methanosarcinales</taxon>
        <taxon>Methanosarcinaceae</taxon>
        <taxon>Methanococcoides</taxon>
    </lineage>
</organism>
<keyword evidence="2" id="KW-1185">Reference proteome</keyword>
<accession>A0AA90U0S4</accession>
<gene>
    <name evidence="1" type="ORF">J2750_001645</name>
</gene>
<dbReference type="Proteomes" id="UP001185015">
    <property type="component" value="Unassembled WGS sequence"/>
</dbReference>
<dbReference type="EMBL" id="JAVDQI010000005">
    <property type="protein sequence ID" value="MDR6223183.1"/>
    <property type="molecule type" value="Genomic_DNA"/>
</dbReference>